<evidence type="ECO:0000313" key="4">
    <source>
        <dbReference type="Proteomes" id="UP001224775"/>
    </source>
</evidence>
<accession>A0AAD8YFR1</accession>
<proteinExistence type="predicted"/>
<keyword evidence="4" id="KW-1185">Reference proteome</keyword>
<feature type="transmembrane region" description="Helical" evidence="2">
    <location>
        <begin position="12"/>
        <end position="32"/>
    </location>
</feature>
<dbReference type="EMBL" id="JATAAI010000006">
    <property type="protein sequence ID" value="KAK1745352.1"/>
    <property type="molecule type" value="Genomic_DNA"/>
</dbReference>
<feature type="region of interest" description="Disordered" evidence="1">
    <location>
        <begin position="266"/>
        <end position="296"/>
    </location>
</feature>
<feature type="compositionally biased region" description="Basic residues" evidence="1">
    <location>
        <begin position="209"/>
        <end position="226"/>
    </location>
</feature>
<protein>
    <submittedName>
        <fullName evidence="3">Uncharacterized protein</fullName>
    </submittedName>
</protein>
<evidence type="ECO:0000313" key="3">
    <source>
        <dbReference type="EMBL" id="KAK1745352.1"/>
    </source>
</evidence>
<feature type="compositionally biased region" description="Polar residues" evidence="1">
    <location>
        <begin position="199"/>
        <end position="208"/>
    </location>
</feature>
<feature type="region of interest" description="Disordered" evidence="1">
    <location>
        <begin position="199"/>
        <end position="229"/>
    </location>
</feature>
<evidence type="ECO:0000256" key="2">
    <source>
        <dbReference type="SAM" id="Phobius"/>
    </source>
</evidence>
<keyword evidence="2" id="KW-0472">Membrane</keyword>
<keyword evidence="2" id="KW-1133">Transmembrane helix</keyword>
<feature type="region of interest" description="Disordered" evidence="1">
    <location>
        <begin position="116"/>
        <end position="139"/>
    </location>
</feature>
<reference evidence="3" key="1">
    <citation type="submission" date="2023-06" db="EMBL/GenBank/DDBJ databases">
        <title>Survivors Of The Sea: Transcriptome response of Skeletonema marinoi to long-term dormancy.</title>
        <authorList>
            <person name="Pinder M.I.M."/>
            <person name="Kourtchenko O."/>
            <person name="Robertson E.K."/>
            <person name="Larsson T."/>
            <person name="Maumus F."/>
            <person name="Osuna-Cruz C.M."/>
            <person name="Vancaester E."/>
            <person name="Stenow R."/>
            <person name="Vandepoele K."/>
            <person name="Ploug H."/>
            <person name="Bruchert V."/>
            <person name="Godhe A."/>
            <person name="Topel M."/>
        </authorList>
    </citation>
    <scope>NUCLEOTIDE SEQUENCE</scope>
    <source>
        <strain evidence="3">R05AC</strain>
    </source>
</reference>
<name>A0AAD8YFR1_9STRA</name>
<comment type="caution">
    <text evidence="3">The sequence shown here is derived from an EMBL/GenBank/DDBJ whole genome shotgun (WGS) entry which is preliminary data.</text>
</comment>
<sequence>MQRYQYSTSSLLLQIIALSNLVIFSAALRTAVPLSTPIRCSSHDAAELIQNRTANDNDGGLLVITCDASGRGGGSKHDGVASVLRIRHGVALLHRQQLTSITDGSSSLAATTTTAAASVDNVSSQQSPTSSGSNDEKEDLIQTISRRTIPSRTSSEVAAIAFGIKHAIKTVPSSLRNKVLILSDSEFALDFYCGEKSYGNRQQQPNTTVRRRTSSISNKRRGKRQPATRSIEIREESYWRLFATLLKETSPGGVILSKIKSSSRSVGLNTSRTSSVNNGDDISSIEGDDNTSSSWDGKGFLDHDASDYLSSNARYISNNSDNEDDNNSPFRAVSRLTPDDLNWLAHSENDKVGVNGGKLLNDDIWNEVIVKGSDAREDRRRRKERRIDSIQGLLN</sequence>
<gene>
    <name evidence="3" type="ORF">QTG54_004643</name>
</gene>
<dbReference type="Proteomes" id="UP001224775">
    <property type="component" value="Unassembled WGS sequence"/>
</dbReference>
<dbReference type="AlphaFoldDB" id="A0AAD8YFR1"/>
<organism evidence="3 4">
    <name type="scientific">Skeletonema marinoi</name>
    <dbReference type="NCBI Taxonomy" id="267567"/>
    <lineage>
        <taxon>Eukaryota</taxon>
        <taxon>Sar</taxon>
        <taxon>Stramenopiles</taxon>
        <taxon>Ochrophyta</taxon>
        <taxon>Bacillariophyta</taxon>
        <taxon>Coscinodiscophyceae</taxon>
        <taxon>Thalassiosirophycidae</taxon>
        <taxon>Thalassiosirales</taxon>
        <taxon>Skeletonemataceae</taxon>
        <taxon>Skeletonema</taxon>
        <taxon>Skeletonema marinoi-dohrnii complex</taxon>
    </lineage>
</organism>
<feature type="compositionally biased region" description="Low complexity" evidence="1">
    <location>
        <begin position="116"/>
        <end position="133"/>
    </location>
</feature>
<keyword evidence="2" id="KW-0812">Transmembrane</keyword>
<evidence type="ECO:0000256" key="1">
    <source>
        <dbReference type="SAM" id="MobiDB-lite"/>
    </source>
</evidence>
<feature type="compositionally biased region" description="Polar residues" evidence="1">
    <location>
        <begin position="266"/>
        <end position="281"/>
    </location>
</feature>